<reference evidence="1" key="1">
    <citation type="submission" date="2019-03" db="EMBL/GenBank/DDBJ databases">
        <title>Complete genome sequence of enteropathogenic Citrobacter rodentium strain DBS100.</title>
        <authorList>
            <person name="Popov G."/>
            <person name="Fiebig A."/>
            <person name="Shideler S."/>
            <person name="Coombes B."/>
            <person name="Savchenko A."/>
        </authorList>
    </citation>
    <scope>NUCLEOTIDE SEQUENCE</scope>
    <source>
        <strain evidence="1">DBS100</strain>
    </source>
</reference>
<dbReference type="OMA" id="NMSKTIM"/>
<dbReference type="AlphaFoldDB" id="A0A482PFV5"/>
<sequence>MNNNNGSAKNDSGWLTALDFVKDVKGSPTHLTFYIYQKNAFLHDFGNYWVLYIELSGDFRQVPTDTFIKLCNILAVSKEYKQMGIFLSNNKWYICQIFNKGNNHRTNMSKTIMQHTLASLLDKHFNKLEQSSSSDTTLSPTHLFSDIGRIV</sequence>
<evidence type="ECO:0000313" key="1">
    <source>
        <dbReference type="EMBL" id="QBY29435.1"/>
    </source>
</evidence>
<name>A0A482PFV5_CITRO</name>
<organism evidence="1">
    <name type="scientific">Citrobacter rodentium</name>
    <dbReference type="NCBI Taxonomy" id="67825"/>
    <lineage>
        <taxon>Bacteria</taxon>
        <taxon>Pseudomonadati</taxon>
        <taxon>Pseudomonadota</taxon>
        <taxon>Gammaproteobacteria</taxon>
        <taxon>Enterobacterales</taxon>
        <taxon>Enterobacteriaceae</taxon>
        <taxon>Citrobacter</taxon>
    </lineage>
</organism>
<protein>
    <submittedName>
        <fullName evidence="1">SepD</fullName>
    </submittedName>
</protein>
<proteinExistence type="predicted"/>
<dbReference type="RefSeq" id="WP_012907125.1">
    <property type="nucleotide sequence ID" value="NZ_CAJTBI010000051.1"/>
</dbReference>
<dbReference type="EMBL" id="CP038008">
    <property type="protein sequence ID" value="QBY29435.1"/>
    <property type="molecule type" value="Genomic_DNA"/>
</dbReference>
<gene>
    <name evidence="1" type="ORF">E2R62_11575</name>
</gene>
<accession>A0A482PFV5</accession>